<dbReference type="RefSeq" id="WP_026426720.1">
    <property type="nucleotide sequence ID" value="NZ_CBCRWE010000090.1"/>
</dbReference>
<sequence>MDPDTIITALRKNAILVVLHLVLGAILGLAYGLLTPAVYTSTATARVGVEQSSGSQSAASIQTYISSIMPTLVEIGTSEATLNQVSDATGLSPNELRNSISLSTKTETIIIEVSATHTDPAQAQSIAEAEMAALDSAARDISKTGQDSDLTLTLATLNSPTLPTDPSSLSSLKTSMIGALAGLAVGTGMALLLYKRSGSESQDEEAEPPVILGHTAARDS</sequence>
<dbReference type="PANTHER" id="PTHR32309">
    <property type="entry name" value="TYROSINE-PROTEIN KINASE"/>
    <property type="match status" value="1"/>
</dbReference>
<evidence type="ECO:0000256" key="6">
    <source>
        <dbReference type="ARBA" id="ARBA00023136"/>
    </source>
</evidence>
<keyword evidence="3" id="KW-1003">Cell membrane</keyword>
<keyword evidence="6 8" id="KW-0472">Membrane</keyword>
<dbReference type="Proteomes" id="UP000276899">
    <property type="component" value="Chromosome"/>
</dbReference>
<organism evidence="10 11">
    <name type="scientific">Actinomyces slackii</name>
    <dbReference type="NCBI Taxonomy" id="52774"/>
    <lineage>
        <taxon>Bacteria</taxon>
        <taxon>Bacillati</taxon>
        <taxon>Actinomycetota</taxon>
        <taxon>Actinomycetes</taxon>
        <taxon>Actinomycetales</taxon>
        <taxon>Actinomycetaceae</taxon>
        <taxon>Actinomyces</taxon>
    </lineage>
</organism>
<feature type="region of interest" description="Disordered" evidence="7">
    <location>
        <begin position="197"/>
        <end position="220"/>
    </location>
</feature>
<feature type="domain" description="Polysaccharide chain length determinant N-terminal" evidence="9">
    <location>
        <begin position="6"/>
        <end position="87"/>
    </location>
</feature>
<feature type="transmembrane region" description="Helical" evidence="8">
    <location>
        <begin position="176"/>
        <end position="194"/>
    </location>
</feature>
<dbReference type="STRING" id="1278298.GCA_000428685_01556"/>
<gene>
    <name evidence="10" type="ORF">NCTC11923_00257</name>
</gene>
<keyword evidence="11" id="KW-1185">Reference proteome</keyword>
<dbReference type="Pfam" id="PF02706">
    <property type="entry name" value="Wzz"/>
    <property type="match status" value="1"/>
</dbReference>
<evidence type="ECO:0000256" key="4">
    <source>
        <dbReference type="ARBA" id="ARBA00022692"/>
    </source>
</evidence>
<evidence type="ECO:0000256" key="1">
    <source>
        <dbReference type="ARBA" id="ARBA00004651"/>
    </source>
</evidence>
<evidence type="ECO:0000256" key="3">
    <source>
        <dbReference type="ARBA" id="ARBA00022475"/>
    </source>
</evidence>
<comment type="similarity">
    <text evidence="2">Belongs to the CpsC/CapA family.</text>
</comment>
<reference evidence="10 11" key="1">
    <citation type="submission" date="2018-12" db="EMBL/GenBank/DDBJ databases">
        <authorList>
            <consortium name="Pathogen Informatics"/>
        </authorList>
    </citation>
    <scope>NUCLEOTIDE SEQUENCE [LARGE SCALE GENOMIC DNA]</scope>
    <source>
        <strain evidence="10 11">NCTC11923</strain>
    </source>
</reference>
<evidence type="ECO:0000313" key="10">
    <source>
        <dbReference type="EMBL" id="VEG73648.1"/>
    </source>
</evidence>
<dbReference type="InterPro" id="IPR050445">
    <property type="entry name" value="Bact_polysacc_biosynth/exp"/>
</dbReference>
<dbReference type="EMBL" id="LR134363">
    <property type="protein sequence ID" value="VEG73648.1"/>
    <property type="molecule type" value="Genomic_DNA"/>
</dbReference>
<evidence type="ECO:0000256" key="2">
    <source>
        <dbReference type="ARBA" id="ARBA00006683"/>
    </source>
</evidence>
<evidence type="ECO:0000256" key="5">
    <source>
        <dbReference type="ARBA" id="ARBA00022989"/>
    </source>
</evidence>
<evidence type="ECO:0000259" key="9">
    <source>
        <dbReference type="Pfam" id="PF02706"/>
    </source>
</evidence>
<evidence type="ECO:0000256" key="8">
    <source>
        <dbReference type="SAM" id="Phobius"/>
    </source>
</evidence>
<keyword evidence="4 8" id="KW-0812">Transmembrane</keyword>
<dbReference type="InterPro" id="IPR003856">
    <property type="entry name" value="LPS_length_determ_N"/>
</dbReference>
<evidence type="ECO:0000256" key="7">
    <source>
        <dbReference type="SAM" id="MobiDB-lite"/>
    </source>
</evidence>
<evidence type="ECO:0000313" key="11">
    <source>
        <dbReference type="Proteomes" id="UP000276899"/>
    </source>
</evidence>
<dbReference type="KEGG" id="asla:NCTC11923_00257"/>
<protein>
    <submittedName>
        <fullName evidence="10">Capsular polysaccharide biosynthesis protein</fullName>
    </submittedName>
</protein>
<dbReference type="PANTHER" id="PTHR32309:SF31">
    <property type="entry name" value="CAPSULAR EXOPOLYSACCHARIDE FAMILY"/>
    <property type="match status" value="1"/>
</dbReference>
<dbReference type="AlphaFoldDB" id="A0A3S4SRY9"/>
<dbReference type="GO" id="GO:0005886">
    <property type="term" value="C:plasma membrane"/>
    <property type="evidence" value="ECO:0007669"/>
    <property type="project" value="UniProtKB-SubCell"/>
</dbReference>
<keyword evidence="5 8" id="KW-1133">Transmembrane helix</keyword>
<comment type="subcellular location">
    <subcellularLocation>
        <location evidence="1">Cell membrane</location>
        <topology evidence="1">Multi-pass membrane protein</topology>
    </subcellularLocation>
</comment>
<name>A0A3S4SRY9_9ACTO</name>
<proteinExistence type="inferred from homology"/>
<accession>A0A3S4SRY9</accession>
<feature type="transmembrane region" description="Helical" evidence="8">
    <location>
        <begin position="14"/>
        <end position="34"/>
    </location>
</feature>